<evidence type="ECO:0000313" key="1">
    <source>
        <dbReference type="EMBL" id="MBX73591.1"/>
    </source>
</evidence>
<protein>
    <submittedName>
        <fullName evidence="1">Uncharacterized protein</fullName>
    </submittedName>
</protein>
<sequence length="26" mass="3424">MMFRQFQRHDVEKESVYWLLLRVRKK</sequence>
<dbReference type="EMBL" id="GGEC01093107">
    <property type="protein sequence ID" value="MBX73591.1"/>
    <property type="molecule type" value="Transcribed_RNA"/>
</dbReference>
<name>A0A2P2R328_RHIMU</name>
<organism evidence="1">
    <name type="scientific">Rhizophora mucronata</name>
    <name type="common">Asiatic mangrove</name>
    <dbReference type="NCBI Taxonomy" id="61149"/>
    <lineage>
        <taxon>Eukaryota</taxon>
        <taxon>Viridiplantae</taxon>
        <taxon>Streptophyta</taxon>
        <taxon>Embryophyta</taxon>
        <taxon>Tracheophyta</taxon>
        <taxon>Spermatophyta</taxon>
        <taxon>Magnoliopsida</taxon>
        <taxon>eudicotyledons</taxon>
        <taxon>Gunneridae</taxon>
        <taxon>Pentapetalae</taxon>
        <taxon>rosids</taxon>
        <taxon>fabids</taxon>
        <taxon>Malpighiales</taxon>
        <taxon>Rhizophoraceae</taxon>
        <taxon>Rhizophora</taxon>
    </lineage>
</organism>
<dbReference type="AlphaFoldDB" id="A0A2P2R328"/>
<reference evidence="1" key="1">
    <citation type="submission" date="2018-02" db="EMBL/GenBank/DDBJ databases">
        <title>Rhizophora mucronata_Transcriptome.</title>
        <authorList>
            <person name="Meera S.P."/>
            <person name="Sreeshan A."/>
            <person name="Augustine A."/>
        </authorList>
    </citation>
    <scope>NUCLEOTIDE SEQUENCE</scope>
    <source>
        <tissue evidence="1">Leaf</tissue>
    </source>
</reference>
<proteinExistence type="predicted"/>
<accession>A0A2P2R328</accession>